<dbReference type="EMBL" id="JBHUOR010000041">
    <property type="protein sequence ID" value="MFD2868499.1"/>
    <property type="molecule type" value="Genomic_DNA"/>
</dbReference>
<accession>A0ABW5XZI6</accession>
<protein>
    <submittedName>
        <fullName evidence="2">ASCH/PUA domain-containing protein</fullName>
    </submittedName>
</protein>
<dbReference type="Proteomes" id="UP001597568">
    <property type="component" value="Unassembled WGS sequence"/>
</dbReference>
<evidence type="ECO:0000313" key="2">
    <source>
        <dbReference type="EMBL" id="MFD2868499.1"/>
    </source>
</evidence>
<keyword evidence="3" id="KW-1185">Reference proteome</keyword>
<comment type="caution">
    <text evidence="2">The sequence shown here is derived from an EMBL/GenBank/DDBJ whole genome shotgun (WGS) entry which is preliminary data.</text>
</comment>
<dbReference type="InterPro" id="IPR015947">
    <property type="entry name" value="PUA-like_sf"/>
</dbReference>
<feature type="domain" description="DUF3850" evidence="1">
    <location>
        <begin position="5"/>
        <end position="75"/>
    </location>
</feature>
<dbReference type="Gene3D" id="2.30.130.30">
    <property type="entry name" value="Hypothetical protein"/>
    <property type="match status" value="1"/>
</dbReference>
<evidence type="ECO:0000313" key="3">
    <source>
        <dbReference type="Proteomes" id="UP001597568"/>
    </source>
</evidence>
<organism evidence="2 3">
    <name type="scientific">Kurthia populi</name>
    <dbReference type="NCBI Taxonomy" id="1562132"/>
    <lineage>
        <taxon>Bacteria</taxon>
        <taxon>Bacillati</taxon>
        <taxon>Bacillota</taxon>
        <taxon>Bacilli</taxon>
        <taxon>Bacillales</taxon>
        <taxon>Caryophanaceae</taxon>
        <taxon>Kurthia</taxon>
    </lineage>
</organism>
<gene>
    <name evidence="2" type="ORF">ACFSY7_08305</name>
</gene>
<dbReference type="Pfam" id="PF12961">
    <property type="entry name" value="DUF3850"/>
    <property type="match status" value="1"/>
</dbReference>
<evidence type="ECO:0000259" key="1">
    <source>
        <dbReference type="Pfam" id="PF12961"/>
    </source>
</evidence>
<sequence length="149" mass="17144">MMNKHELKILPEYFGAVAKGLKTFEIRKNDRNYQVGDLLDLKEWNGEDFTGYSILMQVTYITDYAQVDDYVVLGIQKARSQSGITAENERLNETMAVVKENSRLREALEFYADEENYEWHEINDLETVPGDILNDNGKKARQALGDGDE</sequence>
<dbReference type="SUPFAM" id="SSF88697">
    <property type="entry name" value="PUA domain-like"/>
    <property type="match status" value="1"/>
</dbReference>
<reference evidence="3" key="1">
    <citation type="journal article" date="2019" name="Int. J. Syst. Evol. Microbiol.">
        <title>The Global Catalogue of Microorganisms (GCM) 10K type strain sequencing project: providing services to taxonomists for standard genome sequencing and annotation.</title>
        <authorList>
            <consortium name="The Broad Institute Genomics Platform"/>
            <consortium name="The Broad Institute Genome Sequencing Center for Infectious Disease"/>
            <person name="Wu L."/>
            <person name="Ma J."/>
        </authorList>
    </citation>
    <scope>NUCLEOTIDE SEQUENCE [LARGE SCALE GENOMIC DNA]</scope>
    <source>
        <strain evidence="3">KCTC 33522</strain>
    </source>
</reference>
<dbReference type="InterPro" id="IPR039440">
    <property type="entry name" value="DUF3850"/>
</dbReference>
<proteinExistence type="predicted"/>
<name>A0ABW5XZI6_9BACL</name>